<dbReference type="InterPro" id="IPR018750">
    <property type="entry name" value="DUF2306_membrane"/>
</dbReference>
<dbReference type="AlphaFoldDB" id="A0A7W4UGZ5"/>
<feature type="compositionally biased region" description="Basic residues" evidence="1">
    <location>
        <begin position="11"/>
        <end position="21"/>
    </location>
</feature>
<keyword evidence="2" id="KW-0472">Membrane</keyword>
<name>A0A7W4UGZ5_9CELL</name>
<feature type="transmembrane region" description="Helical" evidence="2">
    <location>
        <begin position="134"/>
        <end position="156"/>
    </location>
</feature>
<feature type="transmembrane region" description="Helical" evidence="2">
    <location>
        <begin position="108"/>
        <end position="128"/>
    </location>
</feature>
<evidence type="ECO:0000256" key="1">
    <source>
        <dbReference type="SAM" id="MobiDB-lite"/>
    </source>
</evidence>
<feature type="region of interest" description="Disordered" evidence="1">
    <location>
        <begin position="1"/>
        <end position="21"/>
    </location>
</feature>
<sequence>MTLAPPLTPRPRPRPRLRAGTRRSRAGLVTVAVLAAAIALVSVVLYASGSLAALAEEGVGLASTYAGAPGFFRLALYAHIGSASLALASGPAQFSARLRRRFPRGHRVVGRTYLGSVALGALTGLLILPVNSAGWAGVFGFGALASLWGWTGWNAYRSIRAGDVAGHRSWVFRNYALTFAAVTLRLWTVALVALSTALGGVGADPEALFQDAYLATPFLCWLPNLLVAERLVRRRGLPSYRLVAAPAPARA</sequence>
<feature type="transmembrane region" description="Helical" evidence="2">
    <location>
        <begin position="177"/>
        <end position="200"/>
    </location>
</feature>
<feature type="transmembrane region" description="Helical" evidence="2">
    <location>
        <begin position="212"/>
        <end position="232"/>
    </location>
</feature>
<evidence type="ECO:0000256" key="2">
    <source>
        <dbReference type="SAM" id="Phobius"/>
    </source>
</evidence>
<feature type="transmembrane region" description="Helical" evidence="2">
    <location>
        <begin position="76"/>
        <end position="96"/>
    </location>
</feature>
<keyword evidence="2" id="KW-1133">Transmembrane helix</keyword>
<reference evidence="3 4" key="1">
    <citation type="submission" date="2020-08" db="EMBL/GenBank/DDBJ databases">
        <title>The Agave Microbiome: Exploring the role of microbial communities in plant adaptations to desert environments.</title>
        <authorList>
            <person name="Partida-Martinez L.P."/>
        </authorList>
    </citation>
    <scope>NUCLEOTIDE SEQUENCE [LARGE SCALE GENOMIC DNA]</scope>
    <source>
        <strain evidence="3 4">RAS26</strain>
    </source>
</reference>
<dbReference type="Pfam" id="PF10067">
    <property type="entry name" value="DUF2306"/>
    <property type="match status" value="1"/>
</dbReference>
<keyword evidence="2" id="KW-0812">Transmembrane</keyword>
<comment type="caution">
    <text evidence="3">The sequence shown here is derived from an EMBL/GenBank/DDBJ whole genome shotgun (WGS) entry which is preliminary data.</text>
</comment>
<evidence type="ECO:0000313" key="4">
    <source>
        <dbReference type="Proteomes" id="UP000518206"/>
    </source>
</evidence>
<accession>A0A7W4UGZ5</accession>
<evidence type="ECO:0000313" key="3">
    <source>
        <dbReference type="EMBL" id="MBB2923991.1"/>
    </source>
</evidence>
<gene>
    <name evidence="3" type="ORF">FHR80_002919</name>
</gene>
<dbReference type="EMBL" id="JACHVX010000004">
    <property type="protein sequence ID" value="MBB2923991.1"/>
    <property type="molecule type" value="Genomic_DNA"/>
</dbReference>
<proteinExistence type="predicted"/>
<organism evidence="3 4">
    <name type="scientific">Cellulomonas cellasea</name>
    <dbReference type="NCBI Taxonomy" id="43670"/>
    <lineage>
        <taxon>Bacteria</taxon>
        <taxon>Bacillati</taxon>
        <taxon>Actinomycetota</taxon>
        <taxon>Actinomycetes</taxon>
        <taxon>Micrococcales</taxon>
        <taxon>Cellulomonadaceae</taxon>
        <taxon>Cellulomonas</taxon>
    </lineage>
</organism>
<feature type="compositionally biased region" description="Pro residues" evidence="1">
    <location>
        <begin position="1"/>
        <end position="10"/>
    </location>
</feature>
<protein>
    <submittedName>
        <fullName evidence="3">Putative membrane protein</fullName>
    </submittedName>
</protein>
<dbReference type="RefSeq" id="WP_183296793.1">
    <property type="nucleotide sequence ID" value="NZ_JACHVX010000004.1"/>
</dbReference>
<dbReference type="Proteomes" id="UP000518206">
    <property type="component" value="Unassembled WGS sequence"/>
</dbReference>
<reference evidence="3 4" key="2">
    <citation type="submission" date="2020-08" db="EMBL/GenBank/DDBJ databases">
        <authorList>
            <person name="Partida-Martinez L."/>
            <person name="Huntemann M."/>
            <person name="Clum A."/>
            <person name="Wang J."/>
            <person name="Palaniappan K."/>
            <person name="Ritter S."/>
            <person name="Chen I.-M."/>
            <person name="Stamatis D."/>
            <person name="Reddy T."/>
            <person name="O'Malley R."/>
            <person name="Daum C."/>
            <person name="Shapiro N."/>
            <person name="Ivanova N."/>
            <person name="Kyrpides N."/>
            <person name="Woyke T."/>
        </authorList>
    </citation>
    <scope>NUCLEOTIDE SEQUENCE [LARGE SCALE GENOMIC DNA]</scope>
    <source>
        <strain evidence="3 4">RAS26</strain>
    </source>
</reference>